<dbReference type="AlphaFoldDB" id="A0A4Q0VID2"/>
<dbReference type="RefSeq" id="WP_129033315.1">
    <property type="nucleotide sequence ID" value="NZ_CP059603.1"/>
</dbReference>
<protein>
    <submittedName>
        <fullName evidence="1">Uncharacterized protein</fullName>
    </submittedName>
</protein>
<dbReference type="OrthoDB" id="2149263at2"/>
<keyword evidence="2" id="KW-1185">Reference proteome</keyword>
<evidence type="ECO:0000313" key="1">
    <source>
        <dbReference type="EMBL" id="RXI76148.1"/>
    </source>
</evidence>
<sequence length="220" mass="24597">MSRPGKFAKSSRVKQLRQFKRRKHQQAGDTIPWEQVTDFLLGRYQLTRGRQQPPVVAATVQRFLSEWLAVAQAAGETQVQWDLTAVTQATLKRIGNQVPWQFYAVLAPQLLPWQHFLQKEGPAVPLASRRQLVMPFTAATSQQLIAEQLAVNLLTVTATPITATQRQQLVTSLLAQGQVQWSAVAGLFAPLGFQVTAGSDTTTRQWLNELRALTVSDFHN</sequence>
<evidence type="ECO:0000313" key="2">
    <source>
        <dbReference type="Proteomes" id="UP000290602"/>
    </source>
</evidence>
<accession>A0A4Q0VID2</accession>
<gene>
    <name evidence="1" type="ORF">DXH47_10835</name>
</gene>
<proteinExistence type="predicted"/>
<organism evidence="1 2">
    <name type="scientific">Levilactobacillus suantsaii</name>
    <dbReference type="NCBI Taxonomy" id="2292255"/>
    <lineage>
        <taxon>Bacteria</taxon>
        <taxon>Bacillati</taxon>
        <taxon>Bacillota</taxon>
        <taxon>Bacilli</taxon>
        <taxon>Lactobacillales</taxon>
        <taxon>Lactobacillaceae</taxon>
        <taxon>Levilactobacillus</taxon>
    </lineage>
</organism>
<dbReference type="EMBL" id="QXIL01000033">
    <property type="protein sequence ID" value="RXI76148.1"/>
    <property type="molecule type" value="Genomic_DNA"/>
</dbReference>
<reference evidence="1 2" key="1">
    <citation type="submission" date="2018-08" db="EMBL/GenBank/DDBJ databases">
        <title>Lactobacillus suantsai sp. nov., isolated from traditional fermented suan-tsai in Taiwan.</title>
        <authorList>
            <person name="Huang C.-H."/>
        </authorList>
    </citation>
    <scope>NUCLEOTIDE SEQUENCE [LARGE SCALE GENOMIC DNA]</scope>
    <source>
        <strain evidence="1 2">BCRC 12945</strain>
    </source>
</reference>
<dbReference type="Proteomes" id="UP000290602">
    <property type="component" value="Unassembled WGS sequence"/>
</dbReference>
<comment type="caution">
    <text evidence="1">The sequence shown here is derived from an EMBL/GenBank/DDBJ whole genome shotgun (WGS) entry which is preliminary data.</text>
</comment>
<name>A0A4Q0VID2_9LACO</name>